<organism evidence="5 6">
    <name type="scientific">Albula goreensis</name>
    <dbReference type="NCBI Taxonomy" id="1534307"/>
    <lineage>
        <taxon>Eukaryota</taxon>
        <taxon>Metazoa</taxon>
        <taxon>Chordata</taxon>
        <taxon>Craniata</taxon>
        <taxon>Vertebrata</taxon>
        <taxon>Euteleostomi</taxon>
        <taxon>Actinopterygii</taxon>
        <taxon>Neopterygii</taxon>
        <taxon>Teleostei</taxon>
        <taxon>Albuliformes</taxon>
        <taxon>Albulidae</taxon>
        <taxon>Albula</taxon>
    </lineage>
</organism>
<reference evidence="5" key="1">
    <citation type="submission" date="2021-01" db="EMBL/GenBank/DDBJ databases">
        <authorList>
            <person name="Zahm M."/>
            <person name="Roques C."/>
            <person name="Cabau C."/>
            <person name="Klopp C."/>
            <person name="Donnadieu C."/>
            <person name="Jouanno E."/>
            <person name="Lampietro C."/>
            <person name="Louis A."/>
            <person name="Herpin A."/>
            <person name="Echchiki A."/>
            <person name="Berthelot C."/>
            <person name="Parey E."/>
            <person name="Roest-Crollius H."/>
            <person name="Braasch I."/>
            <person name="Postlethwait J."/>
            <person name="Bobe J."/>
            <person name="Montfort J."/>
            <person name="Bouchez O."/>
            <person name="Begum T."/>
            <person name="Mejri S."/>
            <person name="Adams A."/>
            <person name="Chen W.-J."/>
            <person name="Guiguen Y."/>
        </authorList>
    </citation>
    <scope>NUCLEOTIDE SEQUENCE</scope>
    <source>
        <tissue evidence="5">Blood</tissue>
    </source>
</reference>
<sequence>MPTKTSLTYSHASANTTAVTPSTPFNGTTTASPGFLGQLLNKIPLPRWAVYTIFALVLLVLAVCILCICVKCCCKGKKKRKKKPDQQINLKGLNGSTTTALVQPDIDDVEYGSADKPRGRLLYSLEYSGQNSELTVGVKEAAGLKAMDLGGTSDPYVKVYTLPNRAKTYETKVFRKTLHPVFNEFFKFQVTLSELSDMTLVMQVFDFNRFTKHDIIGEVRLQLGAIDWNHVIEEWKDLSEASKFESRRTWERFVFPCVMSPLPVN</sequence>
<dbReference type="GO" id="GO:0000149">
    <property type="term" value="F:SNARE binding"/>
    <property type="evidence" value="ECO:0007669"/>
    <property type="project" value="TreeGrafter"/>
</dbReference>
<evidence type="ECO:0000313" key="5">
    <source>
        <dbReference type="EMBL" id="KAI1889879.1"/>
    </source>
</evidence>
<dbReference type="InterPro" id="IPR001565">
    <property type="entry name" value="Synaptotagmin"/>
</dbReference>
<dbReference type="GO" id="GO:0030672">
    <property type="term" value="C:synaptic vesicle membrane"/>
    <property type="evidence" value="ECO:0007669"/>
    <property type="project" value="TreeGrafter"/>
</dbReference>
<keyword evidence="3" id="KW-1133">Transmembrane helix</keyword>
<dbReference type="SMART" id="SM00239">
    <property type="entry name" value="C2"/>
    <property type="match status" value="1"/>
</dbReference>
<dbReference type="GO" id="GO:0005886">
    <property type="term" value="C:plasma membrane"/>
    <property type="evidence" value="ECO:0007669"/>
    <property type="project" value="TreeGrafter"/>
</dbReference>
<dbReference type="PANTHER" id="PTHR10024:SF249">
    <property type="entry name" value="SYNAPTOTAGMIN-8"/>
    <property type="match status" value="1"/>
</dbReference>
<dbReference type="OrthoDB" id="67700at2759"/>
<gene>
    <name evidence="5" type="ORF">AGOR_G00167460</name>
</gene>
<dbReference type="Pfam" id="PF00168">
    <property type="entry name" value="C2"/>
    <property type="match status" value="1"/>
</dbReference>
<dbReference type="AlphaFoldDB" id="A0A8T3CX20"/>
<dbReference type="GO" id="GO:0030424">
    <property type="term" value="C:axon"/>
    <property type="evidence" value="ECO:0007669"/>
    <property type="project" value="TreeGrafter"/>
</dbReference>
<dbReference type="InterPro" id="IPR035892">
    <property type="entry name" value="C2_domain_sf"/>
</dbReference>
<dbReference type="GO" id="GO:0005544">
    <property type="term" value="F:calcium-dependent phospholipid binding"/>
    <property type="evidence" value="ECO:0007669"/>
    <property type="project" value="TreeGrafter"/>
</dbReference>
<dbReference type="GO" id="GO:0005509">
    <property type="term" value="F:calcium ion binding"/>
    <property type="evidence" value="ECO:0007669"/>
    <property type="project" value="TreeGrafter"/>
</dbReference>
<dbReference type="GO" id="GO:0001786">
    <property type="term" value="F:phosphatidylserine binding"/>
    <property type="evidence" value="ECO:0007669"/>
    <property type="project" value="TreeGrafter"/>
</dbReference>
<keyword evidence="3" id="KW-0812">Transmembrane</keyword>
<evidence type="ECO:0000256" key="1">
    <source>
        <dbReference type="ARBA" id="ARBA00006996"/>
    </source>
</evidence>
<evidence type="ECO:0000256" key="3">
    <source>
        <dbReference type="SAM" id="Phobius"/>
    </source>
</evidence>
<feature type="transmembrane region" description="Helical" evidence="3">
    <location>
        <begin position="48"/>
        <end position="74"/>
    </location>
</feature>
<dbReference type="PROSITE" id="PS50004">
    <property type="entry name" value="C2"/>
    <property type="match status" value="1"/>
</dbReference>
<dbReference type="InterPro" id="IPR000008">
    <property type="entry name" value="C2_dom"/>
</dbReference>
<dbReference type="FunFam" id="2.60.40.150:FF:000016">
    <property type="entry name" value="Synaptotagmin 1"/>
    <property type="match status" value="1"/>
</dbReference>
<dbReference type="Gene3D" id="2.60.40.150">
    <property type="entry name" value="C2 domain"/>
    <property type="match status" value="1"/>
</dbReference>
<evidence type="ECO:0000256" key="2">
    <source>
        <dbReference type="ARBA" id="ARBA00022737"/>
    </source>
</evidence>
<keyword evidence="2" id="KW-0677">Repeat</keyword>
<proteinExistence type="inferred from homology"/>
<protein>
    <recommendedName>
        <fullName evidence="4">C2 domain-containing protein</fullName>
    </recommendedName>
</protein>
<dbReference type="GO" id="GO:0048488">
    <property type="term" value="P:synaptic vesicle endocytosis"/>
    <property type="evidence" value="ECO:0007669"/>
    <property type="project" value="TreeGrafter"/>
</dbReference>
<keyword evidence="3" id="KW-0472">Membrane</keyword>
<comment type="similarity">
    <text evidence="1">Belongs to the synaptotagmin family.</text>
</comment>
<dbReference type="EMBL" id="JAERUA010000015">
    <property type="protein sequence ID" value="KAI1889879.1"/>
    <property type="molecule type" value="Genomic_DNA"/>
</dbReference>
<evidence type="ECO:0000259" key="4">
    <source>
        <dbReference type="PROSITE" id="PS50004"/>
    </source>
</evidence>
<dbReference type="PRINTS" id="PR00399">
    <property type="entry name" value="SYNAPTOTAGMN"/>
</dbReference>
<evidence type="ECO:0000313" key="6">
    <source>
        <dbReference type="Proteomes" id="UP000829720"/>
    </source>
</evidence>
<feature type="domain" description="C2" evidence="4">
    <location>
        <begin position="117"/>
        <end position="236"/>
    </location>
</feature>
<dbReference type="GO" id="GO:0030276">
    <property type="term" value="F:clathrin binding"/>
    <property type="evidence" value="ECO:0007669"/>
    <property type="project" value="TreeGrafter"/>
</dbReference>
<dbReference type="PANTHER" id="PTHR10024">
    <property type="entry name" value="SYNAPTOTAGMIN"/>
    <property type="match status" value="1"/>
</dbReference>
<dbReference type="SUPFAM" id="SSF49562">
    <property type="entry name" value="C2 domain (Calcium/lipid-binding domain, CaLB)"/>
    <property type="match status" value="1"/>
</dbReference>
<dbReference type="GO" id="GO:0048791">
    <property type="term" value="P:calcium ion-regulated exocytosis of neurotransmitter"/>
    <property type="evidence" value="ECO:0007669"/>
    <property type="project" value="TreeGrafter"/>
</dbReference>
<keyword evidence="6" id="KW-1185">Reference proteome</keyword>
<name>A0A8T3CX20_9TELE</name>
<dbReference type="PRINTS" id="PR00360">
    <property type="entry name" value="C2DOMAIN"/>
</dbReference>
<comment type="caution">
    <text evidence="5">The sequence shown here is derived from an EMBL/GenBank/DDBJ whole genome shotgun (WGS) entry which is preliminary data.</text>
</comment>
<dbReference type="Proteomes" id="UP000829720">
    <property type="component" value="Unassembled WGS sequence"/>
</dbReference>
<dbReference type="GO" id="GO:0031045">
    <property type="term" value="C:dense core granule"/>
    <property type="evidence" value="ECO:0007669"/>
    <property type="project" value="TreeGrafter"/>
</dbReference>
<accession>A0A8T3CX20</accession>